<dbReference type="SUPFAM" id="SSF56209">
    <property type="entry name" value="Nitrile hydratase alpha chain"/>
    <property type="match status" value="1"/>
</dbReference>
<reference evidence="2" key="1">
    <citation type="submission" date="2015-03" db="EMBL/GenBank/DDBJ databases">
        <authorList>
            <consortium name="Pathogen Informatics"/>
        </authorList>
    </citation>
    <scope>NUCLEOTIDE SEQUENCE [LARGE SCALE GENOMIC DNA]</scope>
    <source>
        <strain evidence="2">NCTC11134</strain>
    </source>
</reference>
<protein>
    <submittedName>
        <fullName evidence="1">NHLP leader peptide domain</fullName>
    </submittedName>
</protein>
<name>A0A0H5NHK4_NOCFR</name>
<evidence type="ECO:0000313" key="1">
    <source>
        <dbReference type="EMBL" id="CRY74642.1"/>
    </source>
</evidence>
<dbReference type="Proteomes" id="UP000057820">
    <property type="component" value="Chromosome 1"/>
</dbReference>
<dbReference type="RefSeq" id="WP_060590583.1">
    <property type="nucleotide sequence ID" value="NZ_CP031418.1"/>
</dbReference>
<evidence type="ECO:0000313" key="2">
    <source>
        <dbReference type="Proteomes" id="UP000057820"/>
    </source>
</evidence>
<gene>
    <name evidence="1" type="ORF">ERS450000_00805</name>
</gene>
<dbReference type="AlphaFoldDB" id="A0A0H5NHK4"/>
<dbReference type="GO" id="GO:0046914">
    <property type="term" value="F:transition metal ion binding"/>
    <property type="evidence" value="ECO:0007669"/>
    <property type="project" value="InterPro"/>
</dbReference>
<dbReference type="Gene3D" id="3.90.330.10">
    <property type="entry name" value="Nitrile hydratase alpha /Thiocyanate hydrolase gamma"/>
    <property type="match status" value="1"/>
</dbReference>
<proteinExistence type="predicted"/>
<organism evidence="1 2">
    <name type="scientific">Nocardia farcinica</name>
    <dbReference type="NCBI Taxonomy" id="37329"/>
    <lineage>
        <taxon>Bacteria</taxon>
        <taxon>Bacillati</taxon>
        <taxon>Actinomycetota</taxon>
        <taxon>Actinomycetes</taxon>
        <taxon>Mycobacteriales</taxon>
        <taxon>Nocardiaceae</taxon>
        <taxon>Nocardia</taxon>
    </lineage>
</organism>
<sequence>MSEDLERALTERAWRDPAFADELRTDPAAALARLGVEVPPGLRIDVRVQRRDTLYYVVPPAADDGGSGDEIVNQMDLWRSGDQFCWILPQHAKVALLAMRQAHRRWAAEQEGNAS</sequence>
<accession>A0A0H5NHK4</accession>
<dbReference type="EMBL" id="LN868938">
    <property type="protein sequence ID" value="CRY74642.1"/>
    <property type="molecule type" value="Genomic_DNA"/>
</dbReference>
<dbReference type="InterPro" id="IPR036648">
    <property type="entry name" value="CN_Hdrase_a/SCN_Hdrase_g_sf"/>
</dbReference>
<dbReference type="GO" id="GO:0003824">
    <property type="term" value="F:catalytic activity"/>
    <property type="evidence" value="ECO:0007669"/>
    <property type="project" value="InterPro"/>
</dbReference>
<dbReference type="KEGG" id="nfr:ERS450000_00805"/>